<gene>
    <name evidence="3" type="ORF">JCGZ_17140</name>
</gene>
<dbReference type="EMBL" id="KK914681">
    <property type="protein sequence ID" value="KDP30452.1"/>
    <property type="molecule type" value="Genomic_DNA"/>
</dbReference>
<sequence>MTDSFGLAKFLKATGEIAKGAKAPSLFPVWQREILCARNPPKITCIHQEYEDSNNKKTLNLDQPNMVHRSFFFGPKEIESIKNHLPRHLRNSSTYEVLTSCLWKCRTIAFQLDPNEIVSLSCITSVRANRCMQLPDGFYGNSFIFPAVLSNVGLLCKNPLGYALELVKNCKNQLSEEYVKSVIDLLVISGKPRYAQGLNFLSVDVRNSGLAKVDFGWGNPVYAGPTGAFPYISIFARFKNSKAEDGIVFPIWLPEPVMQRFQDELMKLTGQQPIDFTMKPTIASTL</sequence>
<dbReference type="Gene3D" id="3.30.559.10">
    <property type="entry name" value="Chloramphenicol acetyltransferase-like domain"/>
    <property type="match status" value="2"/>
</dbReference>
<evidence type="ECO:0000256" key="2">
    <source>
        <dbReference type="ARBA" id="ARBA00022679"/>
    </source>
</evidence>
<evidence type="ECO:0000313" key="3">
    <source>
        <dbReference type="EMBL" id="KDP30452.1"/>
    </source>
</evidence>
<accession>A0A067K2U6</accession>
<dbReference type="GO" id="GO:0016740">
    <property type="term" value="F:transferase activity"/>
    <property type="evidence" value="ECO:0007669"/>
    <property type="project" value="UniProtKB-KW"/>
</dbReference>
<dbReference type="PANTHER" id="PTHR31147:SF66">
    <property type="entry name" value="OS05G0315700 PROTEIN"/>
    <property type="match status" value="1"/>
</dbReference>
<organism evidence="3 4">
    <name type="scientific">Jatropha curcas</name>
    <name type="common">Barbados nut</name>
    <dbReference type="NCBI Taxonomy" id="180498"/>
    <lineage>
        <taxon>Eukaryota</taxon>
        <taxon>Viridiplantae</taxon>
        <taxon>Streptophyta</taxon>
        <taxon>Embryophyta</taxon>
        <taxon>Tracheophyta</taxon>
        <taxon>Spermatophyta</taxon>
        <taxon>Magnoliopsida</taxon>
        <taxon>eudicotyledons</taxon>
        <taxon>Gunneridae</taxon>
        <taxon>Pentapetalae</taxon>
        <taxon>rosids</taxon>
        <taxon>fabids</taxon>
        <taxon>Malpighiales</taxon>
        <taxon>Euphorbiaceae</taxon>
        <taxon>Crotonoideae</taxon>
        <taxon>Jatropheae</taxon>
        <taxon>Jatropha</taxon>
    </lineage>
</organism>
<dbReference type="STRING" id="180498.A0A067K2U6"/>
<keyword evidence="4" id="KW-1185">Reference proteome</keyword>
<dbReference type="Pfam" id="PF02458">
    <property type="entry name" value="Transferase"/>
    <property type="match status" value="1"/>
</dbReference>
<dbReference type="PANTHER" id="PTHR31147">
    <property type="entry name" value="ACYL TRANSFERASE 4"/>
    <property type="match status" value="1"/>
</dbReference>
<dbReference type="InterPro" id="IPR023213">
    <property type="entry name" value="CAT-like_dom_sf"/>
</dbReference>
<dbReference type="OrthoDB" id="810124at2759"/>
<evidence type="ECO:0000256" key="1">
    <source>
        <dbReference type="ARBA" id="ARBA00009861"/>
    </source>
</evidence>
<proteinExistence type="inferred from homology"/>
<keyword evidence="2" id="KW-0808">Transferase</keyword>
<dbReference type="Proteomes" id="UP000027138">
    <property type="component" value="Unassembled WGS sequence"/>
</dbReference>
<reference evidence="3 4" key="1">
    <citation type="journal article" date="2014" name="PLoS ONE">
        <title>Global Analysis of Gene Expression Profiles in Physic Nut (Jatropha curcas L.) Seedlings Exposed to Salt Stress.</title>
        <authorList>
            <person name="Zhang L."/>
            <person name="Zhang C."/>
            <person name="Wu P."/>
            <person name="Chen Y."/>
            <person name="Li M."/>
            <person name="Jiang H."/>
            <person name="Wu G."/>
        </authorList>
    </citation>
    <scope>NUCLEOTIDE SEQUENCE [LARGE SCALE GENOMIC DNA]</scope>
    <source>
        <strain evidence="4">cv. GZQX0401</strain>
        <tissue evidence="3">Young leaves</tissue>
    </source>
</reference>
<protein>
    <submittedName>
        <fullName evidence="3">Uncharacterized protein</fullName>
    </submittedName>
</protein>
<evidence type="ECO:0000313" key="4">
    <source>
        <dbReference type="Proteomes" id="UP000027138"/>
    </source>
</evidence>
<dbReference type="InterPro" id="IPR050898">
    <property type="entry name" value="Plant_acyltransferase"/>
</dbReference>
<comment type="similarity">
    <text evidence="1">Belongs to the plant acyltransferase family.</text>
</comment>
<name>A0A067K2U6_JATCU</name>
<dbReference type="AlphaFoldDB" id="A0A067K2U6"/>